<proteinExistence type="predicted"/>
<feature type="transmembrane region" description="Helical" evidence="1">
    <location>
        <begin position="69"/>
        <end position="91"/>
    </location>
</feature>
<dbReference type="EMBL" id="PNIM01000002">
    <property type="protein sequence ID" value="PMB76031.1"/>
    <property type="molecule type" value="Genomic_DNA"/>
</dbReference>
<dbReference type="RefSeq" id="WP_014557354.1">
    <property type="nucleotide sequence ID" value="NZ_DSFH01000055.1"/>
</dbReference>
<evidence type="ECO:0000313" key="5">
    <source>
        <dbReference type="Proteomes" id="UP000237153"/>
    </source>
</evidence>
<dbReference type="PANTHER" id="PTHR37815:SF3">
    <property type="entry name" value="UPF0397 PROTEIN SPR0429"/>
    <property type="match status" value="1"/>
</dbReference>
<feature type="transmembrane region" description="Helical" evidence="1">
    <location>
        <begin position="103"/>
        <end position="121"/>
    </location>
</feature>
<organism evidence="4 5">
    <name type="scientific">Fervidicoccus fontis</name>
    <dbReference type="NCBI Taxonomy" id="683846"/>
    <lineage>
        <taxon>Archaea</taxon>
        <taxon>Thermoproteota</taxon>
        <taxon>Thermoprotei</taxon>
        <taxon>Fervidicoccales</taxon>
        <taxon>Fervidicoccaceae</taxon>
        <taxon>Fervidicoccus</taxon>
    </lineage>
</organism>
<reference evidence="4 5" key="1">
    <citation type="submission" date="2018-01" db="EMBL/GenBank/DDBJ databases">
        <title>Metagenomic assembled genomes from two thermal pools in the Uzon Caldera, Kamchatka, Russia.</title>
        <authorList>
            <person name="Wilkins L."/>
            <person name="Ettinger C."/>
        </authorList>
    </citation>
    <scope>NUCLEOTIDE SEQUENCE [LARGE SCALE GENOMIC DNA]</scope>
    <source>
        <strain evidence="4">ZAV-06</strain>
    </source>
</reference>
<evidence type="ECO:0000313" key="3">
    <source>
        <dbReference type="EMBL" id="MBE9390957.1"/>
    </source>
</evidence>
<feature type="transmembrane region" description="Helical" evidence="1">
    <location>
        <begin position="165"/>
        <end position="185"/>
    </location>
</feature>
<dbReference type="Pfam" id="PF07155">
    <property type="entry name" value="ECF-ribofla_trS"/>
    <property type="match status" value="1"/>
</dbReference>
<dbReference type="AlphaFoldDB" id="A0A2J6N3W1"/>
<feature type="transmembrane region" description="Helical" evidence="1">
    <location>
        <begin position="6"/>
        <end position="26"/>
    </location>
</feature>
<evidence type="ECO:0000256" key="1">
    <source>
        <dbReference type="SAM" id="Phobius"/>
    </source>
</evidence>
<protein>
    <submittedName>
        <fullName evidence="3">ECF transporter S component</fullName>
    </submittedName>
</protein>
<evidence type="ECO:0000313" key="2">
    <source>
        <dbReference type="EMBL" id="HEW64257.1"/>
    </source>
</evidence>
<keyword evidence="1" id="KW-0472">Membrane</keyword>
<dbReference type="Proteomes" id="UP000886076">
    <property type="component" value="Unassembled WGS sequence"/>
</dbReference>
<keyword evidence="1" id="KW-0812">Transmembrane</keyword>
<dbReference type="PANTHER" id="PTHR37815">
    <property type="entry name" value="UPF0397 PROTEIN BC_2624-RELATED"/>
    <property type="match status" value="1"/>
</dbReference>
<dbReference type="EMBL" id="JADEZV010000001">
    <property type="protein sequence ID" value="MBE9390957.1"/>
    <property type="molecule type" value="Genomic_DNA"/>
</dbReference>
<keyword evidence="1" id="KW-1133">Transmembrane helix</keyword>
<name>A0A2J6N3W1_9CREN</name>
<comment type="caution">
    <text evidence="4">The sequence shown here is derived from an EMBL/GenBank/DDBJ whole genome shotgun (WGS) entry which is preliminary data.</text>
</comment>
<evidence type="ECO:0000313" key="4">
    <source>
        <dbReference type="EMBL" id="PMB76031.1"/>
    </source>
</evidence>
<dbReference type="InterPro" id="IPR009825">
    <property type="entry name" value="ECF_substrate-spec-like"/>
</dbReference>
<dbReference type="OMA" id="IPVYVWI"/>
<dbReference type="Gene3D" id="1.10.1760.20">
    <property type="match status" value="1"/>
</dbReference>
<dbReference type="Proteomes" id="UP000652307">
    <property type="component" value="Unassembled WGS sequence"/>
</dbReference>
<dbReference type="GeneID" id="12449282"/>
<feature type="transmembrane region" description="Helical" evidence="1">
    <location>
        <begin position="205"/>
        <end position="226"/>
    </location>
</feature>
<dbReference type="Proteomes" id="UP000237153">
    <property type="component" value="Unassembled WGS sequence"/>
</dbReference>
<sequence>MKVNIVRFAVFTALVYVFTVVVQFAQPFTGGYFNLGEAAIYVCALISDPLTTGLAGGIGSALADATTGYGIFAPATLLIKFTEGYVASLLFKKMGRSNSSIANWLVSLIYFVAISAIGIKFFSGNLTLSLSSYSFSFNIPWEFWVLVGAIIMIIPFIIERRTKAGARYASLLLAGMIMVTGYFLYEFFISNPLTGRPSIAAVFEVPVNFGQALVGAAVAIPVYSFLRKGGYIEDEEDKSEDKDKK</sequence>
<feature type="transmembrane region" description="Helical" evidence="1">
    <location>
        <begin position="141"/>
        <end position="158"/>
    </location>
</feature>
<accession>A0A2J6N3W1</accession>
<reference evidence="2" key="2">
    <citation type="journal article" date="2020" name="mSystems">
        <title>Genome- and Community-Level Interaction Insights into Carbon Utilization and Element Cycling Functions of Hydrothermarchaeota in Hydrothermal Sediment.</title>
        <authorList>
            <person name="Zhou Z."/>
            <person name="Liu Y."/>
            <person name="Xu W."/>
            <person name="Pan J."/>
            <person name="Luo Z.H."/>
            <person name="Li M."/>
        </authorList>
    </citation>
    <scope>NUCLEOTIDE SEQUENCE [LARGE SCALE GENOMIC DNA]</scope>
    <source>
        <strain evidence="2">SpSt-1261</strain>
    </source>
</reference>
<dbReference type="GO" id="GO:0016020">
    <property type="term" value="C:membrane"/>
    <property type="evidence" value="ECO:0007669"/>
    <property type="project" value="InterPro"/>
</dbReference>
<reference evidence="3" key="3">
    <citation type="submission" date="2020-10" db="EMBL/GenBank/DDBJ databases">
        <title>Fervidococcus fontis strain 3639Fd - the first crenarchaeon capable of growth on lipids.</title>
        <authorList>
            <person name="Kochetkova T.V."/>
            <person name="Elcheninov A.G."/>
            <person name="Toschakov S.V."/>
            <person name="Kublanov I.V."/>
        </authorList>
    </citation>
    <scope>NUCLEOTIDE SEQUENCE</scope>
    <source>
        <strain evidence="3">3639Fd</strain>
    </source>
</reference>
<gene>
    <name evidence="4" type="ORF">C0188_00695</name>
    <name evidence="2" type="ORF">ENO39_04295</name>
    <name evidence="3" type="ORF">IOK49_02535</name>
</gene>
<dbReference type="EMBL" id="DSFH01000055">
    <property type="protein sequence ID" value="HEW64257.1"/>
    <property type="molecule type" value="Genomic_DNA"/>
</dbReference>